<evidence type="ECO:0000256" key="1">
    <source>
        <dbReference type="SAM" id="Phobius"/>
    </source>
</evidence>
<name>A0A0A9C1F8_ARUDO</name>
<proteinExistence type="predicted"/>
<evidence type="ECO:0000313" key="2">
    <source>
        <dbReference type="EMBL" id="JAD65372.1"/>
    </source>
</evidence>
<reference evidence="2" key="2">
    <citation type="journal article" date="2015" name="Data Brief">
        <title>Shoot transcriptome of the giant reed, Arundo donax.</title>
        <authorList>
            <person name="Barrero R.A."/>
            <person name="Guerrero F.D."/>
            <person name="Moolhuijzen P."/>
            <person name="Goolsby J.A."/>
            <person name="Tidwell J."/>
            <person name="Bellgard S.E."/>
            <person name="Bellgard M.I."/>
        </authorList>
    </citation>
    <scope>NUCLEOTIDE SEQUENCE</scope>
    <source>
        <tissue evidence="2">Shoot tissue taken approximately 20 cm above the soil surface</tissue>
    </source>
</reference>
<sequence length="59" mass="6778">MPIRGNGQRHRHIGNNYPYPPCLLAILTTLQVTGLLGGCRYNLNKPKKIRLNLNFRFKS</sequence>
<organism evidence="2">
    <name type="scientific">Arundo donax</name>
    <name type="common">Giant reed</name>
    <name type="synonym">Donax arundinaceus</name>
    <dbReference type="NCBI Taxonomy" id="35708"/>
    <lineage>
        <taxon>Eukaryota</taxon>
        <taxon>Viridiplantae</taxon>
        <taxon>Streptophyta</taxon>
        <taxon>Embryophyta</taxon>
        <taxon>Tracheophyta</taxon>
        <taxon>Spermatophyta</taxon>
        <taxon>Magnoliopsida</taxon>
        <taxon>Liliopsida</taxon>
        <taxon>Poales</taxon>
        <taxon>Poaceae</taxon>
        <taxon>PACMAD clade</taxon>
        <taxon>Arundinoideae</taxon>
        <taxon>Arundineae</taxon>
        <taxon>Arundo</taxon>
    </lineage>
</organism>
<accession>A0A0A9C1F8</accession>
<protein>
    <submittedName>
        <fullName evidence="2">Uncharacterized protein</fullName>
    </submittedName>
</protein>
<feature type="transmembrane region" description="Helical" evidence="1">
    <location>
        <begin position="23"/>
        <end position="43"/>
    </location>
</feature>
<keyword evidence="1" id="KW-0472">Membrane</keyword>
<dbReference type="EMBL" id="GBRH01232523">
    <property type="protein sequence ID" value="JAD65372.1"/>
    <property type="molecule type" value="Transcribed_RNA"/>
</dbReference>
<keyword evidence="1" id="KW-1133">Transmembrane helix</keyword>
<reference evidence="2" key="1">
    <citation type="submission" date="2014-09" db="EMBL/GenBank/DDBJ databases">
        <authorList>
            <person name="Magalhaes I.L.F."/>
            <person name="Oliveira U."/>
            <person name="Santos F.R."/>
            <person name="Vidigal T.H.D.A."/>
            <person name="Brescovit A.D."/>
            <person name="Santos A.J."/>
        </authorList>
    </citation>
    <scope>NUCLEOTIDE SEQUENCE</scope>
    <source>
        <tissue evidence="2">Shoot tissue taken approximately 20 cm above the soil surface</tissue>
    </source>
</reference>
<keyword evidence="1" id="KW-0812">Transmembrane</keyword>
<dbReference type="AlphaFoldDB" id="A0A0A9C1F8"/>